<comment type="caution">
    <text evidence="1">The sequence shown here is derived from an EMBL/GenBank/DDBJ whole genome shotgun (WGS) entry which is preliminary data.</text>
</comment>
<reference evidence="1 2" key="1">
    <citation type="submission" date="2014-12" db="EMBL/GenBank/DDBJ databases">
        <title>Draft genome sequence of Paenibacillus kamchatkensis strain B-2647.</title>
        <authorList>
            <person name="Karlyshev A.V."/>
            <person name="Kudryashova E.B."/>
        </authorList>
    </citation>
    <scope>NUCLEOTIDE SEQUENCE [LARGE SCALE GENOMIC DNA]</scope>
    <source>
        <strain evidence="1 2">VKM B-2647</strain>
    </source>
</reference>
<accession>A0ABR5AJE3</accession>
<sequence>MNSDENSYGSTFGALTSDLSILAQHQCPQRLCLENMGFIAAYSNVRHLKYNFAATARIYCKEPEAKKCFKSRIKREPQPQLPFQFIQLVLSVKTTAAVLFSYRTR</sequence>
<organism evidence="1 2">
    <name type="scientific">Gordoniibacillus kamchatkensis</name>
    <dbReference type="NCBI Taxonomy" id="1590651"/>
    <lineage>
        <taxon>Bacteria</taxon>
        <taxon>Bacillati</taxon>
        <taxon>Bacillota</taxon>
        <taxon>Bacilli</taxon>
        <taxon>Bacillales</taxon>
        <taxon>Paenibacillaceae</taxon>
        <taxon>Gordoniibacillus</taxon>
    </lineage>
</organism>
<dbReference type="EMBL" id="JXAK01000014">
    <property type="protein sequence ID" value="KIL40958.1"/>
    <property type="molecule type" value="Genomic_DNA"/>
</dbReference>
<proteinExistence type="predicted"/>
<keyword evidence="2" id="KW-1185">Reference proteome</keyword>
<evidence type="ECO:0000313" key="2">
    <source>
        <dbReference type="Proteomes" id="UP000031967"/>
    </source>
</evidence>
<gene>
    <name evidence="1" type="ORF">SD70_10010</name>
</gene>
<dbReference type="Proteomes" id="UP000031967">
    <property type="component" value="Unassembled WGS sequence"/>
</dbReference>
<protein>
    <submittedName>
        <fullName evidence="1">Uncharacterized protein</fullName>
    </submittedName>
</protein>
<name>A0ABR5AJE3_9BACL</name>
<evidence type="ECO:0000313" key="1">
    <source>
        <dbReference type="EMBL" id="KIL40958.1"/>
    </source>
</evidence>